<evidence type="ECO:0000256" key="8">
    <source>
        <dbReference type="ARBA" id="ARBA00023136"/>
    </source>
</evidence>
<gene>
    <name evidence="10" type="primary">ycf4</name>
</gene>
<name>A0A516ZAD8_9STRA</name>
<evidence type="ECO:0000256" key="5">
    <source>
        <dbReference type="ARBA" id="ARBA00022531"/>
    </source>
</evidence>
<evidence type="ECO:0000256" key="7">
    <source>
        <dbReference type="ARBA" id="ARBA00022989"/>
    </source>
</evidence>
<dbReference type="RefSeq" id="YP_009684588.1">
    <property type="nucleotide sequence ID" value="NC_044408.1"/>
</dbReference>
<evidence type="ECO:0000256" key="1">
    <source>
        <dbReference type="ARBA" id="ARBA00002862"/>
    </source>
</evidence>
<sequence length="215" mass="25077">MNNLSVPSIEYQQFEDGYIVKKEGKTITYCESIKGARQFTNFFWLVLLFLFGIGFLVAGFSSYFNFNFLFFSNFSNIEFIPQGILLLFYGTCAILLSFLILNLINWDIGSGTNNYDIESSVVRLSRRGFPSLTKDFKFEQRNLYLVYPFSDILNLELEIIDGLNPTRVIYLRLKDNRRIPLTPSNQLKDLRYLENRAMFLARLLKTDLKLEVNNS</sequence>
<dbReference type="AlphaFoldDB" id="A0A516ZAD8"/>
<keyword evidence="10" id="KW-0934">Plastid</keyword>
<dbReference type="Pfam" id="PF02392">
    <property type="entry name" value="Ycf4"/>
    <property type="match status" value="1"/>
</dbReference>
<feature type="transmembrane region" description="Helical" evidence="9">
    <location>
        <begin position="42"/>
        <end position="64"/>
    </location>
</feature>
<dbReference type="GO" id="GO:0015979">
    <property type="term" value="P:photosynthesis"/>
    <property type="evidence" value="ECO:0007669"/>
    <property type="project" value="UniProtKB-KW"/>
</dbReference>
<feature type="transmembrane region" description="Helical" evidence="9">
    <location>
        <begin position="84"/>
        <end position="104"/>
    </location>
</feature>
<keyword evidence="6 9" id="KW-0812">Transmembrane</keyword>
<proteinExistence type="inferred from homology"/>
<reference evidence="10" key="1">
    <citation type="journal article" date="2019" name="J. Phycol.">
        <title>Dictyochophyceae plastid genomes reveal unusual variability of their organization.</title>
        <authorList>
            <person name="Han K.Y."/>
            <person name="Maciszewski K."/>
            <person name="Graf L."/>
            <person name="Yang J.H."/>
            <person name="Andersen R.A."/>
            <person name="Karnkowska A."/>
            <person name="Yoon H.S."/>
        </authorList>
    </citation>
    <scope>NUCLEOTIDE SEQUENCE</scope>
</reference>
<evidence type="ECO:0000256" key="2">
    <source>
        <dbReference type="ARBA" id="ARBA00004141"/>
    </source>
</evidence>
<keyword evidence="8 9" id="KW-0472">Membrane</keyword>
<dbReference type="EMBL" id="MK518353">
    <property type="protein sequence ID" value="QDR24674.1"/>
    <property type="molecule type" value="Genomic_DNA"/>
</dbReference>
<comment type="subcellular location">
    <subcellularLocation>
        <location evidence="2">Membrane</location>
        <topology evidence="2">Multi-pass membrane protein</topology>
    </subcellularLocation>
</comment>
<dbReference type="GeneID" id="41657576"/>
<keyword evidence="5" id="KW-0602">Photosynthesis</keyword>
<evidence type="ECO:0000256" key="4">
    <source>
        <dbReference type="ARBA" id="ARBA00015395"/>
    </source>
</evidence>
<protein>
    <recommendedName>
        <fullName evidence="4">Photosystem I assembly protein Ycf4</fullName>
    </recommendedName>
</protein>
<comment type="function">
    <text evidence="1">Seems to be required for the assembly of the photosystem I complex.</text>
</comment>
<geneLocation type="chloroplast" evidence="10"/>
<accession>A0A516ZAD8</accession>
<evidence type="ECO:0000256" key="6">
    <source>
        <dbReference type="ARBA" id="ARBA00022692"/>
    </source>
</evidence>
<evidence type="ECO:0000313" key="10">
    <source>
        <dbReference type="EMBL" id="QDR24674.1"/>
    </source>
</evidence>
<dbReference type="GO" id="GO:0009522">
    <property type="term" value="C:photosystem I"/>
    <property type="evidence" value="ECO:0007669"/>
    <property type="project" value="InterPro"/>
</dbReference>
<keyword evidence="10" id="KW-0150">Chloroplast</keyword>
<keyword evidence="7 9" id="KW-1133">Transmembrane helix</keyword>
<dbReference type="InterPro" id="IPR003359">
    <property type="entry name" value="PSI_Ycf4_assembly"/>
</dbReference>
<comment type="similarity">
    <text evidence="3">Belongs to the Ycf4 family.</text>
</comment>
<evidence type="ECO:0000256" key="3">
    <source>
        <dbReference type="ARBA" id="ARBA00008198"/>
    </source>
</evidence>
<evidence type="ECO:0000256" key="9">
    <source>
        <dbReference type="SAM" id="Phobius"/>
    </source>
</evidence>
<organism evidence="10">
    <name type="scientific">Pseudopedinella elastica</name>
    <dbReference type="NCBI Taxonomy" id="35684"/>
    <lineage>
        <taxon>Eukaryota</taxon>
        <taxon>Sar</taxon>
        <taxon>Stramenopiles</taxon>
        <taxon>Ochrophyta</taxon>
        <taxon>Dictyochophyceae</taxon>
        <taxon>Pedinellales</taxon>
        <taxon>Pseudopedinella</taxon>
    </lineage>
</organism>